<keyword evidence="8" id="KW-0963">Cytoplasm</keyword>
<dbReference type="EMBL" id="MFLD01000002">
    <property type="protein sequence ID" value="OGG61001.1"/>
    <property type="molecule type" value="Genomic_DNA"/>
</dbReference>
<keyword evidence="7 8" id="KW-0234">DNA repair</keyword>
<comment type="similarity">
    <text evidence="3 8">Belongs to the uracil-DNA glycosylase (UDG) superfamily. UNG family.</text>
</comment>
<evidence type="ECO:0000313" key="10">
    <source>
        <dbReference type="EMBL" id="OGG61001.1"/>
    </source>
</evidence>
<sequence>MEEKASNGVKIEASWKEALKDEFGQDYFKELREFVKGEYQHAIVYPPPKNIFRAFELCPFDKVEVVILGQDPYHGPRQANGLCFAVSEGVPLPPSLQNIFKEIESDLGQKLAHRSGDLERWAKQGVLLLNATLTVAAHNAGSHQGKGWEEFTDAVIRKLSDERENLVLILWGNYAKAKGAHIDRTKHLVIESAHPSPFSALSGFFSSKPFSKTNEYLEAHGKKPIDWL</sequence>
<evidence type="ECO:0000256" key="5">
    <source>
        <dbReference type="ARBA" id="ARBA00022763"/>
    </source>
</evidence>
<dbReference type="FunFam" id="3.40.470.10:FF:000001">
    <property type="entry name" value="Uracil-DNA glycosylase"/>
    <property type="match status" value="1"/>
</dbReference>
<keyword evidence="5 8" id="KW-0227">DNA damage</keyword>
<comment type="subcellular location">
    <subcellularLocation>
        <location evidence="8">Cytoplasm</location>
    </subcellularLocation>
</comment>
<dbReference type="GO" id="GO:0005737">
    <property type="term" value="C:cytoplasm"/>
    <property type="evidence" value="ECO:0007669"/>
    <property type="project" value="UniProtKB-SubCell"/>
</dbReference>
<accession>A0A1F6DHY6</accession>
<dbReference type="InterPro" id="IPR036895">
    <property type="entry name" value="Uracil-DNA_glycosylase-like_sf"/>
</dbReference>
<feature type="domain" description="Uracil-DNA glycosylase-like" evidence="9">
    <location>
        <begin position="56"/>
        <end position="217"/>
    </location>
</feature>
<dbReference type="SMART" id="SM00986">
    <property type="entry name" value="UDG"/>
    <property type="match status" value="1"/>
</dbReference>
<evidence type="ECO:0000256" key="8">
    <source>
        <dbReference type="HAMAP-Rule" id="MF_00148"/>
    </source>
</evidence>
<dbReference type="NCBIfam" id="NF003592">
    <property type="entry name" value="PRK05254.1-5"/>
    <property type="match status" value="1"/>
</dbReference>
<dbReference type="CDD" id="cd10027">
    <property type="entry name" value="UDG-F1-like"/>
    <property type="match status" value="1"/>
</dbReference>
<evidence type="ECO:0000256" key="4">
    <source>
        <dbReference type="ARBA" id="ARBA00012030"/>
    </source>
</evidence>
<dbReference type="NCBIfam" id="NF003591">
    <property type="entry name" value="PRK05254.1-4"/>
    <property type="match status" value="1"/>
</dbReference>
<feature type="active site" description="Proton acceptor" evidence="8">
    <location>
        <position position="71"/>
    </location>
</feature>
<dbReference type="InterPro" id="IPR005122">
    <property type="entry name" value="Uracil-DNA_glycosylase-like"/>
</dbReference>
<proteinExistence type="inferred from homology"/>
<dbReference type="GO" id="GO:0004844">
    <property type="term" value="F:uracil DNA N-glycosylase activity"/>
    <property type="evidence" value="ECO:0007669"/>
    <property type="project" value="UniProtKB-UniRule"/>
</dbReference>
<dbReference type="PANTHER" id="PTHR11264:SF0">
    <property type="entry name" value="URACIL-DNA GLYCOSYLASE"/>
    <property type="match status" value="1"/>
</dbReference>
<dbReference type="PANTHER" id="PTHR11264">
    <property type="entry name" value="URACIL-DNA GLYCOSYLASE"/>
    <property type="match status" value="1"/>
</dbReference>
<dbReference type="EC" id="3.2.2.27" evidence="4 8"/>
<evidence type="ECO:0000256" key="1">
    <source>
        <dbReference type="ARBA" id="ARBA00001400"/>
    </source>
</evidence>
<evidence type="ECO:0000259" key="9">
    <source>
        <dbReference type="SMART" id="SM00986"/>
    </source>
</evidence>
<dbReference type="GO" id="GO:0097510">
    <property type="term" value="P:base-excision repair, AP site formation via deaminated base removal"/>
    <property type="evidence" value="ECO:0007669"/>
    <property type="project" value="TreeGrafter"/>
</dbReference>
<organism evidence="10 11">
    <name type="scientific">Candidatus Kaiserbacteria bacterium RIFCSPHIGHO2_02_FULL_49_16</name>
    <dbReference type="NCBI Taxonomy" id="1798490"/>
    <lineage>
        <taxon>Bacteria</taxon>
        <taxon>Candidatus Kaiseribacteriota</taxon>
    </lineage>
</organism>
<evidence type="ECO:0000313" key="11">
    <source>
        <dbReference type="Proteomes" id="UP000178042"/>
    </source>
</evidence>
<dbReference type="AlphaFoldDB" id="A0A1F6DHY6"/>
<gene>
    <name evidence="8" type="primary">ung</name>
    <name evidence="10" type="ORF">A3C86_04610</name>
</gene>
<dbReference type="SMART" id="SM00987">
    <property type="entry name" value="UreE_C"/>
    <property type="match status" value="1"/>
</dbReference>
<name>A0A1F6DHY6_9BACT</name>
<dbReference type="SUPFAM" id="SSF52141">
    <property type="entry name" value="Uracil-DNA glycosylase-like"/>
    <property type="match status" value="1"/>
</dbReference>
<reference evidence="10 11" key="1">
    <citation type="journal article" date="2016" name="Nat. Commun.">
        <title>Thousands of microbial genomes shed light on interconnected biogeochemical processes in an aquifer system.</title>
        <authorList>
            <person name="Anantharaman K."/>
            <person name="Brown C.T."/>
            <person name="Hug L.A."/>
            <person name="Sharon I."/>
            <person name="Castelle C.J."/>
            <person name="Probst A.J."/>
            <person name="Thomas B.C."/>
            <person name="Singh A."/>
            <person name="Wilkins M.J."/>
            <person name="Karaoz U."/>
            <person name="Brodie E.L."/>
            <person name="Williams K.H."/>
            <person name="Hubbard S.S."/>
            <person name="Banfield J.F."/>
        </authorList>
    </citation>
    <scope>NUCLEOTIDE SEQUENCE [LARGE SCALE GENOMIC DNA]</scope>
</reference>
<dbReference type="NCBIfam" id="NF003588">
    <property type="entry name" value="PRK05254.1-1"/>
    <property type="match status" value="1"/>
</dbReference>
<dbReference type="NCBIfam" id="TIGR00628">
    <property type="entry name" value="ung"/>
    <property type="match status" value="1"/>
</dbReference>
<comment type="catalytic activity">
    <reaction evidence="1 8">
        <text>Hydrolyzes single-stranded DNA or mismatched double-stranded DNA and polynucleotides, releasing free uracil.</text>
        <dbReference type="EC" id="3.2.2.27"/>
    </reaction>
</comment>
<dbReference type="InterPro" id="IPR002043">
    <property type="entry name" value="UDG_fam1"/>
</dbReference>
<keyword evidence="6 8" id="KW-0378">Hydrolase</keyword>
<comment type="function">
    <text evidence="2 8">Excises uracil residues from the DNA which can arise as a result of misincorporation of dUMP residues by DNA polymerase or due to deamination of cytosine.</text>
</comment>
<evidence type="ECO:0000256" key="6">
    <source>
        <dbReference type="ARBA" id="ARBA00022801"/>
    </source>
</evidence>
<evidence type="ECO:0000256" key="7">
    <source>
        <dbReference type="ARBA" id="ARBA00023204"/>
    </source>
</evidence>
<dbReference type="Pfam" id="PF03167">
    <property type="entry name" value="UDG"/>
    <property type="match status" value="1"/>
</dbReference>
<dbReference type="NCBIfam" id="NF003589">
    <property type="entry name" value="PRK05254.1-2"/>
    <property type="match status" value="1"/>
</dbReference>
<evidence type="ECO:0000256" key="3">
    <source>
        <dbReference type="ARBA" id="ARBA00008184"/>
    </source>
</evidence>
<comment type="caution">
    <text evidence="10">The sequence shown here is derived from an EMBL/GenBank/DDBJ whole genome shotgun (WGS) entry which is preliminary data.</text>
</comment>
<dbReference type="Gene3D" id="3.40.470.10">
    <property type="entry name" value="Uracil-DNA glycosylase-like domain"/>
    <property type="match status" value="1"/>
</dbReference>
<dbReference type="Proteomes" id="UP000178042">
    <property type="component" value="Unassembled WGS sequence"/>
</dbReference>
<evidence type="ECO:0000256" key="2">
    <source>
        <dbReference type="ARBA" id="ARBA00002631"/>
    </source>
</evidence>
<dbReference type="HAMAP" id="MF_00148">
    <property type="entry name" value="UDG"/>
    <property type="match status" value="1"/>
</dbReference>
<protein>
    <recommendedName>
        <fullName evidence="4 8">Uracil-DNA glycosylase</fullName>
        <shortName evidence="8">UDG</shortName>
        <ecNumber evidence="4 8">3.2.2.27</ecNumber>
    </recommendedName>
</protein>